<sequence>MGTFPCRGIGCSRELTNPNGQTRHRNKCDFYKLSQAASAARAREALAKTRCTRSGTSAMDCDMPPAAIATPPSPAPPPLALPPSVTLNGKQTPSLPPYPHRSIAISKPHRATHARDPPLAQSTTPQLCCRAKA</sequence>
<gene>
    <name evidence="2" type="ORF">FIBSPDRAFT_196442</name>
</gene>
<feature type="region of interest" description="Disordered" evidence="1">
    <location>
        <begin position="53"/>
        <end position="126"/>
    </location>
</feature>
<name>A0A165ZVZ4_9AGAM</name>
<dbReference type="AlphaFoldDB" id="A0A165ZVZ4"/>
<organism evidence="2 3">
    <name type="scientific">Athelia psychrophila</name>
    <dbReference type="NCBI Taxonomy" id="1759441"/>
    <lineage>
        <taxon>Eukaryota</taxon>
        <taxon>Fungi</taxon>
        <taxon>Dikarya</taxon>
        <taxon>Basidiomycota</taxon>
        <taxon>Agaricomycotina</taxon>
        <taxon>Agaricomycetes</taxon>
        <taxon>Agaricomycetidae</taxon>
        <taxon>Atheliales</taxon>
        <taxon>Atheliaceae</taxon>
        <taxon>Athelia</taxon>
    </lineage>
</organism>
<proteinExistence type="predicted"/>
<dbReference type="Proteomes" id="UP000076532">
    <property type="component" value="Unassembled WGS sequence"/>
</dbReference>
<evidence type="ECO:0000313" key="2">
    <source>
        <dbReference type="EMBL" id="KZP10984.1"/>
    </source>
</evidence>
<reference evidence="2 3" key="1">
    <citation type="journal article" date="2016" name="Mol. Biol. Evol.">
        <title>Comparative Genomics of Early-Diverging Mushroom-Forming Fungi Provides Insights into the Origins of Lignocellulose Decay Capabilities.</title>
        <authorList>
            <person name="Nagy L.G."/>
            <person name="Riley R."/>
            <person name="Tritt A."/>
            <person name="Adam C."/>
            <person name="Daum C."/>
            <person name="Floudas D."/>
            <person name="Sun H."/>
            <person name="Yadav J.S."/>
            <person name="Pangilinan J."/>
            <person name="Larsson K.H."/>
            <person name="Matsuura K."/>
            <person name="Barry K."/>
            <person name="Labutti K."/>
            <person name="Kuo R."/>
            <person name="Ohm R.A."/>
            <person name="Bhattacharya S.S."/>
            <person name="Shirouzu T."/>
            <person name="Yoshinaga Y."/>
            <person name="Martin F.M."/>
            <person name="Grigoriev I.V."/>
            <person name="Hibbett D.S."/>
        </authorList>
    </citation>
    <scope>NUCLEOTIDE SEQUENCE [LARGE SCALE GENOMIC DNA]</scope>
    <source>
        <strain evidence="2 3">CBS 109695</strain>
    </source>
</reference>
<evidence type="ECO:0000256" key="1">
    <source>
        <dbReference type="SAM" id="MobiDB-lite"/>
    </source>
</evidence>
<evidence type="ECO:0000313" key="3">
    <source>
        <dbReference type="Proteomes" id="UP000076532"/>
    </source>
</evidence>
<accession>A0A165ZVZ4</accession>
<keyword evidence="3" id="KW-1185">Reference proteome</keyword>
<feature type="compositionally biased region" description="Pro residues" evidence="1">
    <location>
        <begin position="71"/>
        <end position="81"/>
    </location>
</feature>
<protein>
    <submittedName>
        <fullName evidence="2">Uncharacterized protein</fullName>
    </submittedName>
</protein>
<dbReference type="EMBL" id="KV417670">
    <property type="protein sequence ID" value="KZP10984.1"/>
    <property type="molecule type" value="Genomic_DNA"/>
</dbReference>